<feature type="domain" description="Reverse transcriptase" evidence="4">
    <location>
        <begin position="268"/>
        <end position="444"/>
    </location>
</feature>
<dbReference type="InterPro" id="IPR043502">
    <property type="entry name" value="DNA/RNA_pol_sf"/>
</dbReference>
<gene>
    <name evidence="5" type="ORF">H4Q32_031048</name>
</gene>
<dbReference type="InterPro" id="IPR043128">
    <property type="entry name" value="Rev_trsase/Diguanyl_cyclase"/>
</dbReference>
<evidence type="ECO:0000259" key="4">
    <source>
        <dbReference type="PROSITE" id="PS50878"/>
    </source>
</evidence>
<accession>A0ABQ8MW69</accession>
<keyword evidence="6" id="KW-1185">Reference proteome</keyword>
<dbReference type="InterPro" id="IPR021109">
    <property type="entry name" value="Peptidase_aspartic_dom_sf"/>
</dbReference>
<dbReference type="Gene3D" id="3.10.10.10">
    <property type="entry name" value="HIV Type 1 Reverse Transcriptase, subunit A, domain 1"/>
    <property type="match status" value="1"/>
</dbReference>
<protein>
    <recommendedName>
        <fullName evidence="2">ribonuclease H</fullName>
        <ecNumber evidence="2">3.1.26.4</ecNumber>
    </recommendedName>
</protein>
<evidence type="ECO:0000256" key="2">
    <source>
        <dbReference type="ARBA" id="ARBA00012180"/>
    </source>
</evidence>
<dbReference type="CDD" id="cd01647">
    <property type="entry name" value="RT_LTR"/>
    <property type="match status" value="1"/>
</dbReference>
<comment type="similarity">
    <text evidence="1">Belongs to the beta type-B retroviral polymerase family. HERV class-II K(HML-2) pol subfamily.</text>
</comment>
<dbReference type="SUPFAM" id="SSF56672">
    <property type="entry name" value="DNA/RNA polymerases"/>
    <property type="match status" value="1"/>
</dbReference>
<comment type="caution">
    <text evidence="5">The sequence shown here is derived from an EMBL/GenBank/DDBJ whole genome shotgun (WGS) entry which is preliminary data.</text>
</comment>
<organism evidence="5 6">
    <name type="scientific">Labeo rohita</name>
    <name type="common">Indian major carp</name>
    <name type="synonym">Cyprinus rohita</name>
    <dbReference type="NCBI Taxonomy" id="84645"/>
    <lineage>
        <taxon>Eukaryota</taxon>
        <taxon>Metazoa</taxon>
        <taxon>Chordata</taxon>
        <taxon>Craniata</taxon>
        <taxon>Vertebrata</taxon>
        <taxon>Euteleostomi</taxon>
        <taxon>Actinopterygii</taxon>
        <taxon>Neopterygii</taxon>
        <taxon>Teleostei</taxon>
        <taxon>Ostariophysi</taxon>
        <taxon>Cypriniformes</taxon>
        <taxon>Cyprinidae</taxon>
        <taxon>Labeoninae</taxon>
        <taxon>Labeonini</taxon>
        <taxon>Labeo</taxon>
    </lineage>
</organism>
<dbReference type="PANTHER" id="PTHR37984:SF9">
    <property type="entry name" value="INTEGRASE CATALYTIC DOMAIN-CONTAINING PROTEIN"/>
    <property type="match status" value="1"/>
</dbReference>
<dbReference type="PROSITE" id="PS50878">
    <property type="entry name" value="RT_POL"/>
    <property type="match status" value="1"/>
</dbReference>
<dbReference type="EC" id="3.1.26.4" evidence="2"/>
<feature type="region of interest" description="Disordered" evidence="3">
    <location>
        <begin position="51"/>
        <end position="90"/>
    </location>
</feature>
<dbReference type="SUPFAM" id="SSF50630">
    <property type="entry name" value="Acid proteases"/>
    <property type="match status" value="1"/>
</dbReference>
<evidence type="ECO:0000256" key="1">
    <source>
        <dbReference type="ARBA" id="ARBA00010879"/>
    </source>
</evidence>
<dbReference type="Proteomes" id="UP000830375">
    <property type="component" value="Unassembled WGS sequence"/>
</dbReference>
<dbReference type="EMBL" id="JACTAM010000003">
    <property type="protein sequence ID" value="KAI2667083.1"/>
    <property type="molecule type" value="Genomic_DNA"/>
</dbReference>
<feature type="compositionally biased region" description="Polar residues" evidence="3">
    <location>
        <begin position="52"/>
        <end position="68"/>
    </location>
</feature>
<sequence length="487" mass="54980">MIRDRLVVGLRDKRLSEQLQMDPELTLEKAVIRIRQSELVKKQQEEVKASFKSDTATNIDSVHSQQRPYNKGRGMMQSKRPARRAEKQTASDKSIQCKRCGKTPSHSKFHCPAQHAYCNLCTVSKEQSDAPWLIKLKVNDSDVLFKVDTGADVTVVSEEMFNEENFGKLQKTFGTRSRLTAGLKMALLGRPAIHALEIISRNDTVNLDSLESVKRQFPDLFQGLGKMQGEYEISVKPDAKPFSLSTPRRIPLPLMSKVKQELEHMESQGVITRVEQPTDWCAGMVVVPKPSGAVRICVDLTKLNNAVNRERYILPSVEHSLGQLKRAKIFSKLDANSGFWQIPLSQNSALLTTFITPFGRFCFNRLCFGISSAPEYFQKRMSHMLEGLEGVLCHMDDILVFGASQTEHDQRLFAVLKKLQKGGVTLNQKCEFSKKSVKFLGQILDESGVQADPEKVWAITHMSEPTNTSEMRRFMGMINHLGKFSLT</sequence>
<proteinExistence type="inferred from homology"/>
<evidence type="ECO:0000313" key="5">
    <source>
        <dbReference type="EMBL" id="KAI2667083.1"/>
    </source>
</evidence>
<dbReference type="InterPro" id="IPR000477">
    <property type="entry name" value="RT_dom"/>
</dbReference>
<dbReference type="InterPro" id="IPR050951">
    <property type="entry name" value="Retrovirus_Pol_polyprotein"/>
</dbReference>
<evidence type="ECO:0000256" key="3">
    <source>
        <dbReference type="SAM" id="MobiDB-lite"/>
    </source>
</evidence>
<name>A0ABQ8MW69_LABRO</name>
<evidence type="ECO:0000313" key="6">
    <source>
        <dbReference type="Proteomes" id="UP000830375"/>
    </source>
</evidence>
<dbReference type="PANTHER" id="PTHR37984">
    <property type="entry name" value="PROTEIN CBG26694"/>
    <property type="match status" value="1"/>
</dbReference>
<reference evidence="5 6" key="1">
    <citation type="submission" date="2022-01" db="EMBL/GenBank/DDBJ databases">
        <title>A high-quality chromosome-level genome assembly of rohu carp, Labeo rohita.</title>
        <authorList>
            <person name="Arick M.A. II"/>
            <person name="Hsu C.-Y."/>
            <person name="Magbanua Z."/>
            <person name="Pechanova O."/>
            <person name="Grover C."/>
            <person name="Miller E."/>
            <person name="Thrash A."/>
            <person name="Ezzel L."/>
            <person name="Alam S."/>
            <person name="Benzie J."/>
            <person name="Hamilton M."/>
            <person name="Karsi A."/>
            <person name="Lawrence M.L."/>
            <person name="Peterson D.G."/>
        </authorList>
    </citation>
    <scope>NUCLEOTIDE SEQUENCE [LARGE SCALE GENOMIC DNA]</scope>
    <source>
        <strain evidence="6">BAU-BD-2019</strain>
        <tissue evidence="5">Blood</tissue>
    </source>
</reference>
<dbReference type="Gene3D" id="3.30.70.270">
    <property type="match status" value="1"/>
</dbReference>
<dbReference type="Pfam" id="PF00078">
    <property type="entry name" value="RVT_1"/>
    <property type="match status" value="1"/>
</dbReference>